<evidence type="ECO:0000256" key="2">
    <source>
        <dbReference type="ARBA" id="ARBA00023180"/>
    </source>
</evidence>
<evidence type="ECO:0000259" key="3">
    <source>
        <dbReference type="Pfam" id="PF00685"/>
    </source>
</evidence>
<sequence length="290" mass="34259">MLPNFFIVGAPKAGTTSLFYYLNEHPEVYMSSIKEPNYFSWDEIKKQNLYYKEKNITKLEEYKKLFEGVKDEKAIGEASVSYLFYPTVPQKIENMIPNAKIIIMLRDPIERAFSHYLMDLRLGYVNIPFGDIIYGKSNSRIVSLYYQQYVELGLYFGQIKRYIGIFGKEHVKIFIFDDLKNNVKKIISSLYSFLDVDRNFVPNLEEKYNVFEIPKNNVIKPFYNSMIMRRCIKKILPDSYKSKIKKAFFSNGRKPVIDEEIKNYLKNIYAEDRKKLEALLEVNLNTWCAS</sequence>
<keyword evidence="1 4" id="KW-0808">Transferase</keyword>
<dbReference type="InterPro" id="IPR000863">
    <property type="entry name" value="Sulfotransferase_dom"/>
</dbReference>
<accession>A0A533QCE9</accession>
<dbReference type="AlphaFoldDB" id="A0A533QCE9"/>
<name>A0A533QCE9_9BACT</name>
<proteinExistence type="predicted"/>
<dbReference type="Proteomes" id="UP000319783">
    <property type="component" value="Unassembled WGS sequence"/>
</dbReference>
<dbReference type="Gene3D" id="3.40.50.300">
    <property type="entry name" value="P-loop containing nucleotide triphosphate hydrolases"/>
    <property type="match status" value="1"/>
</dbReference>
<dbReference type="InterPro" id="IPR027417">
    <property type="entry name" value="P-loop_NTPase"/>
</dbReference>
<dbReference type="InterPro" id="IPR037359">
    <property type="entry name" value="NST/OST"/>
</dbReference>
<evidence type="ECO:0000313" key="4">
    <source>
        <dbReference type="EMBL" id="TLD42415.1"/>
    </source>
</evidence>
<dbReference type="PANTHER" id="PTHR10605">
    <property type="entry name" value="HEPARAN SULFATE SULFOTRANSFERASE"/>
    <property type="match status" value="1"/>
</dbReference>
<dbReference type="SUPFAM" id="SSF52540">
    <property type="entry name" value="P-loop containing nucleoside triphosphate hydrolases"/>
    <property type="match status" value="1"/>
</dbReference>
<gene>
    <name evidence="4" type="ORF">JETT_1250</name>
</gene>
<evidence type="ECO:0000256" key="1">
    <source>
        <dbReference type="ARBA" id="ARBA00022679"/>
    </source>
</evidence>
<dbReference type="EMBL" id="SULG01000020">
    <property type="protein sequence ID" value="TLD42415.1"/>
    <property type="molecule type" value="Genomic_DNA"/>
</dbReference>
<reference evidence="4 5" key="1">
    <citation type="submission" date="2019-04" db="EMBL/GenBank/DDBJ databases">
        <title>Genome of a novel bacterium Candidatus Jettenia ecosi reconstructed from metagenome of an anammox bioreactor.</title>
        <authorList>
            <person name="Mardanov A.V."/>
            <person name="Beletsky A.V."/>
            <person name="Ravin N.V."/>
            <person name="Botchkova E.A."/>
            <person name="Litti Y.V."/>
            <person name="Nozhevnikova A.N."/>
        </authorList>
    </citation>
    <scope>NUCLEOTIDE SEQUENCE [LARGE SCALE GENOMIC DNA]</scope>
    <source>
        <strain evidence="4">J2</strain>
    </source>
</reference>
<dbReference type="GO" id="GO:0008146">
    <property type="term" value="F:sulfotransferase activity"/>
    <property type="evidence" value="ECO:0007669"/>
    <property type="project" value="InterPro"/>
</dbReference>
<dbReference type="PANTHER" id="PTHR10605:SF56">
    <property type="entry name" value="BIFUNCTIONAL HEPARAN SULFATE N-DEACETYLASE_N-SULFOTRANSFERASE"/>
    <property type="match status" value="1"/>
</dbReference>
<organism evidence="4 5">
    <name type="scientific">Candidatus Jettenia ecosi</name>
    <dbReference type="NCBI Taxonomy" id="2494326"/>
    <lineage>
        <taxon>Bacteria</taxon>
        <taxon>Pseudomonadati</taxon>
        <taxon>Planctomycetota</taxon>
        <taxon>Candidatus Brocadiia</taxon>
        <taxon>Candidatus Brocadiales</taxon>
        <taxon>Candidatus Brocadiaceae</taxon>
        <taxon>Candidatus Jettenia</taxon>
    </lineage>
</organism>
<keyword evidence="2" id="KW-0325">Glycoprotein</keyword>
<feature type="domain" description="Sulfotransferase" evidence="3">
    <location>
        <begin position="3"/>
        <end position="223"/>
    </location>
</feature>
<comment type="caution">
    <text evidence="4">The sequence shown here is derived from an EMBL/GenBank/DDBJ whole genome shotgun (WGS) entry which is preliminary data.</text>
</comment>
<evidence type="ECO:0000313" key="5">
    <source>
        <dbReference type="Proteomes" id="UP000319783"/>
    </source>
</evidence>
<protein>
    <submittedName>
        <fullName evidence="4">Sulfotransferase</fullName>
    </submittedName>
</protein>
<dbReference type="Pfam" id="PF00685">
    <property type="entry name" value="Sulfotransfer_1"/>
    <property type="match status" value="1"/>
</dbReference>